<evidence type="ECO:0000313" key="2">
    <source>
        <dbReference type="EMBL" id="QES23482.1"/>
    </source>
</evidence>
<dbReference type="EMBL" id="CP029194">
    <property type="protein sequence ID" value="QES23482.1"/>
    <property type="molecule type" value="Genomic_DNA"/>
</dbReference>
<dbReference type="RefSeq" id="WP_150267102.1">
    <property type="nucleotide sequence ID" value="NZ_CP029194.1"/>
</dbReference>
<dbReference type="Proteomes" id="UP000324106">
    <property type="component" value="Chromosome"/>
</dbReference>
<organism evidence="2 3">
    <name type="scientific">Streptomyces venezuelae</name>
    <dbReference type="NCBI Taxonomy" id="54571"/>
    <lineage>
        <taxon>Bacteria</taxon>
        <taxon>Bacillati</taxon>
        <taxon>Actinomycetota</taxon>
        <taxon>Actinomycetes</taxon>
        <taxon>Kitasatosporales</taxon>
        <taxon>Streptomycetaceae</taxon>
        <taxon>Streptomyces</taxon>
    </lineage>
</organism>
<protein>
    <submittedName>
        <fullName evidence="2">Uncharacterized protein</fullName>
    </submittedName>
</protein>
<name>A0A5P2AYV5_STRVZ</name>
<dbReference type="EMBL" id="CP029194">
    <property type="protein sequence ID" value="QES20438.1"/>
    <property type="molecule type" value="Genomic_DNA"/>
</dbReference>
<evidence type="ECO:0000313" key="3">
    <source>
        <dbReference type="Proteomes" id="UP000324106"/>
    </source>
</evidence>
<gene>
    <name evidence="1" type="ORF">DEJ46_16010</name>
    <name evidence="2" type="ORF">DEJ46_33745</name>
</gene>
<proteinExistence type="predicted"/>
<accession>A0A5P2AYV5</accession>
<sequence>MKLSPNTAPPEPANLLIRFHNQTGAAVDVTGNHSSYSCRWYCHGCGEKSGGDYVKYTRSAANEHAVACRASYHRLS</sequence>
<evidence type="ECO:0000313" key="1">
    <source>
        <dbReference type="EMBL" id="QES20438.1"/>
    </source>
</evidence>
<reference evidence="2 3" key="1">
    <citation type="submission" date="2018-05" db="EMBL/GenBank/DDBJ databases">
        <title>Streptomyces venezuelae.</title>
        <authorList>
            <person name="Kim W."/>
            <person name="Lee N."/>
            <person name="Cho B.-K."/>
        </authorList>
    </citation>
    <scope>NUCLEOTIDE SEQUENCE [LARGE SCALE GENOMIC DNA]</scope>
    <source>
        <strain evidence="2 3">ATCC 15068</strain>
    </source>
</reference>
<dbReference type="AlphaFoldDB" id="A0A5P2AYV5"/>
<dbReference type="OrthoDB" id="3855268at2"/>